<evidence type="ECO:0000256" key="10">
    <source>
        <dbReference type="ARBA" id="ARBA00022840"/>
    </source>
</evidence>
<comment type="function">
    <text evidence="12 13">Catalyzes the condensation of pantoate with beta-alanine in an ATP-dependent reaction via a pantoyl-adenylate intermediate.</text>
</comment>
<comment type="caution">
    <text evidence="14">The sequence shown here is derived from an EMBL/GenBank/DDBJ whole genome shotgun (WGS) entry which is preliminary data.</text>
</comment>
<dbReference type="InterPro" id="IPR042176">
    <property type="entry name" value="Pantoate_ligase_C"/>
</dbReference>
<evidence type="ECO:0000256" key="11">
    <source>
        <dbReference type="ARBA" id="ARBA00048258"/>
    </source>
</evidence>
<name>A0A7V6ZDC7_9BACT</name>
<dbReference type="SUPFAM" id="SSF52374">
    <property type="entry name" value="Nucleotidylyl transferase"/>
    <property type="match status" value="1"/>
</dbReference>
<proteinExistence type="inferred from homology"/>
<evidence type="ECO:0000256" key="8">
    <source>
        <dbReference type="ARBA" id="ARBA00022655"/>
    </source>
</evidence>
<protein>
    <recommendedName>
        <fullName evidence="5 13">Pantothenate synthetase</fullName>
        <shortName evidence="13">PS</shortName>
        <ecNumber evidence="4 13">6.3.2.1</ecNumber>
    </recommendedName>
    <alternativeName>
        <fullName evidence="13">Pantoate--beta-alanine ligase</fullName>
    </alternativeName>
    <alternativeName>
        <fullName evidence="13">Pantoate-activating enzyme</fullName>
    </alternativeName>
</protein>
<evidence type="ECO:0000256" key="6">
    <source>
        <dbReference type="ARBA" id="ARBA00022490"/>
    </source>
</evidence>
<keyword evidence="9 13" id="KW-0547">Nucleotide-binding</keyword>
<keyword evidence="8 13" id="KW-0566">Pantothenate biosynthesis</keyword>
<dbReference type="CDD" id="cd00560">
    <property type="entry name" value="PanC"/>
    <property type="match status" value="1"/>
</dbReference>
<dbReference type="Proteomes" id="UP000525027">
    <property type="component" value="Unassembled WGS sequence"/>
</dbReference>
<evidence type="ECO:0000256" key="13">
    <source>
        <dbReference type="HAMAP-Rule" id="MF_00158"/>
    </source>
</evidence>
<evidence type="ECO:0000256" key="4">
    <source>
        <dbReference type="ARBA" id="ARBA00012219"/>
    </source>
</evidence>
<comment type="pathway">
    <text evidence="2 13">Cofactor biosynthesis; (R)-pantothenate biosynthesis; (R)-pantothenate from (R)-pantoate and beta-alanine: step 1/1.</text>
</comment>
<keyword evidence="10 13" id="KW-0067">ATP-binding</keyword>
<dbReference type="PANTHER" id="PTHR21299">
    <property type="entry name" value="CYTIDYLATE KINASE/PANTOATE-BETA-ALANINE LIGASE"/>
    <property type="match status" value="1"/>
</dbReference>
<evidence type="ECO:0000256" key="1">
    <source>
        <dbReference type="ARBA" id="ARBA00004496"/>
    </source>
</evidence>
<dbReference type="FunFam" id="3.40.50.620:FF:000114">
    <property type="entry name" value="Pantothenate synthetase"/>
    <property type="match status" value="1"/>
</dbReference>
<dbReference type="GO" id="GO:0005829">
    <property type="term" value="C:cytosol"/>
    <property type="evidence" value="ECO:0007669"/>
    <property type="project" value="TreeGrafter"/>
</dbReference>
<dbReference type="GO" id="GO:0004592">
    <property type="term" value="F:pantoate-beta-alanine ligase activity"/>
    <property type="evidence" value="ECO:0007669"/>
    <property type="project" value="UniProtKB-UniRule"/>
</dbReference>
<reference evidence="14 15" key="1">
    <citation type="journal article" date="2020" name="Biotechnol. Biofuels">
        <title>New insights from the biogas microbiome by comprehensive genome-resolved metagenomics of nearly 1600 species originating from multiple anaerobic digesters.</title>
        <authorList>
            <person name="Campanaro S."/>
            <person name="Treu L."/>
            <person name="Rodriguez-R L.M."/>
            <person name="Kovalovszki A."/>
            <person name="Ziels R.M."/>
            <person name="Maus I."/>
            <person name="Zhu X."/>
            <person name="Kougias P.G."/>
            <person name="Basile A."/>
            <person name="Luo G."/>
            <person name="Schluter A."/>
            <person name="Konstantinidis K.T."/>
            <person name="Angelidaki I."/>
        </authorList>
    </citation>
    <scope>NUCLEOTIDE SEQUENCE [LARGE SCALE GENOMIC DNA]</scope>
    <source>
        <strain evidence="14">AS25fmACSIPFO_94</strain>
    </source>
</reference>
<dbReference type="NCBIfam" id="TIGR00018">
    <property type="entry name" value="panC"/>
    <property type="match status" value="1"/>
</dbReference>
<dbReference type="RefSeq" id="WP_273002202.1">
    <property type="nucleotide sequence ID" value="NZ_DURU01000037.1"/>
</dbReference>
<dbReference type="InterPro" id="IPR014729">
    <property type="entry name" value="Rossmann-like_a/b/a_fold"/>
</dbReference>
<dbReference type="EMBL" id="DURU01000037">
    <property type="protein sequence ID" value="HHZ03842.1"/>
    <property type="molecule type" value="Genomic_DNA"/>
</dbReference>
<dbReference type="Gene3D" id="3.30.1300.10">
    <property type="entry name" value="Pantoate-beta-alanine ligase, C-terminal domain"/>
    <property type="match status" value="1"/>
</dbReference>
<dbReference type="Gene3D" id="3.40.50.620">
    <property type="entry name" value="HUPs"/>
    <property type="match status" value="1"/>
</dbReference>
<evidence type="ECO:0000313" key="15">
    <source>
        <dbReference type="Proteomes" id="UP000525027"/>
    </source>
</evidence>
<dbReference type="PANTHER" id="PTHR21299:SF1">
    <property type="entry name" value="PANTOATE--BETA-ALANINE LIGASE"/>
    <property type="match status" value="1"/>
</dbReference>
<keyword evidence="7 13" id="KW-0436">Ligase</keyword>
<feature type="binding site" evidence="13">
    <location>
        <begin position="185"/>
        <end position="188"/>
    </location>
    <ligand>
        <name>ATP</name>
        <dbReference type="ChEBI" id="CHEBI:30616"/>
    </ligand>
</feature>
<sequence length="282" mass="31257">MEVIKKIAEMKEISLCLKREGKSIGLVPTMGYLHEGHLSLIKTARRENDIIIMSNFVNPLQFGPKEDFATYPRDPDRDNKLAESAGVDYVFGPTSEEMYPQGYCTYIEVNGPMVEKMCGKSRPGHFKGVTTVVLKLFLITQPDRAYFGQKDAQQAIIVRKMVTDLNVPVKIITCPIVREEDGLALSSRNTYLSSEERIQALALPRALSAGRDMILKGETDPLKVKQHITSILASSPGIRLDYVEVVNGDDLSDLSAIKGKVLLAAAVYVGKTRLIDNIDLEV</sequence>
<comment type="catalytic activity">
    <reaction evidence="11 13">
        <text>(R)-pantoate + beta-alanine + ATP = (R)-pantothenate + AMP + diphosphate + H(+)</text>
        <dbReference type="Rhea" id="RHEA:10912"/>
        <dbReference type="ChEBI" id="CHEBI:15378"/>
        <dbReference type="ChEBI" id="CHEBI:15980"/>
        <dbReference type="ChEBI" id="CHEBI:29032"/>
        <dbReference type="ChEBI" id="CHEBI:30616"/>
        <dbReference type="ChEBI" id="CHEBI:33019"/>
        <dbReference type="ChEBI" id="CHEBI:57966"/>
        <dbReference type="ChEBI" id="CHEBI:456215"/>
        <dbReference type="EC" id="6.3.2.1"/>
    </reaction>
</comment>
<comment type="subunit">
    <text evidence="13">Homodimer.</text>
</comment>
<dbReference type="FunFam" id="3.30.1300.10:FF:000001">
    <property type="entry name" value="Pantothenate synthetase"/>
    <property type="match status" value="1"/>
</dbReference>
<evidence type="ECO:0000256" key="9">
    <source>
        <dbReference type="ARBA" id="ARBA00022741"/>
    </source>
</evidence>
<dbReference type="AlphaFoldDB" id="A0A7V6ZDC7"/>
<comment type="miscellaneous">
    <text evidence="13">The reaction proceeds by a bi uni uni bi ping pong mechanism.</text>
</comment>
<dbReference type="EC" id="6.3.2.1" evidence="4 13"/>
<evidence type="ECO:0000256" key="5">
    <source>
        <dbReference type="ARBA" id="ARBA00014155"/>
    </source>
</evidence>
<evidence type="ECO:0000256" key="2">
    <source>
        <dbReference type="ARBA" id="ARBA00004990"/>
    </source>
</evidence>
<dbReference type="Pfam" id="PF02569">
    <property type="entry name" value="Pantoate_ligase"/>
    <property type="match status" value="1"/>
</dbReference>
<accession>A0A7V6ZDC7</accession>
<evidence type="ECO:0000256" key="3">
    <source>
        <dbReference type="ARBA" id="ARBA00009256"/>
    </source>
</evidence>
<evidence type="ECO:0000313" key="14">
    <source>
        <dbReference type="EMBL" id="HHZ03842.1"/>
    </source>
</evidence>
<gene>
    <name evidence="13" type="primary">panC</name>
    <name evidence="14" type="ORF">GX397_01965</name>
</gene>
<organism evidence="14 15">
    <name type="scientific">Acetomicrobium hydrogeniformans</name>
    <dbReference type="NCBI Taxonomy" id="649746"/>
    <lineage>
        <taxon>Bacteria</taxon>
        <taxon>Thermotogati</taxon>
        <taxon>Synergistota</taxon>
        <taxon>Synergistia</taxon>
        <taxon>Synergistales</taxon>
        <taxon>Acetomicrobiaceae</taxon>
        <taxon>Acetomicrobium</taxon>
    </lineage>
</organism>
<dbReference type="InterPro" id="IPR003721">
    <property type="entry name" value="Pantoate_ligase"/>
</dbReference>
<feature type="binding site" evidence="13">
    <location>
        <position position="154"/>
    </location>
    <ligand>
        <name>(R)-pantoate</name>
        <dbReference type="ChEBI" id="CHEBI:15980"/>
    </ligand>
</feature>
<dbReference type="GO" id="GO:0005524">
    <property type="term" value="F:ATP binding"/>
    <property type="evidence" value="ECO:0007669"/>
    <property type="project" value="UniProtKB-KW"/>
</dbReference>
<evidence type="ECO:0000256" key="12">
    <source>
        <dbReference type="ARBA" id="ARBA00055042"/>
    </source>
</evidence>
<feature type="active site" description="Proton donor" evidence="13">
    <location>
        <position position="37"/>
    </location>
</feature>
<dbReference type="UniPathway" id="UPA00028">
    <property type="reaction ID" value="UER00005"/>
</dbReference>
<comment type="subcellular location">
    <subcellularLocation>
        <location evidence="1 13">Cytoplasm</location>
    </subcellularLocation>
</comment>
<feature type="binding site" evidence="13">
    <location>
        <begin position="148"/>
        <end position="151"/>
    </location>
    <ligand>
        <name>ATP</name>
        <dbReference type="ChEBI" id="CHEBI:30616"/>
    </ligand>
</feature>
<comment type="similarity">
    <text evidence="3 13">Belongs to the pantothenate synthetase family.</text>
</comment>
<keyword evidence="6 13" id="KW-0963">Cytoplasm</keyword>
<feature type="binding site" evidence="13">
    <location>
        <position position="61"/>
    </location>
    <ligand>
        <name>beta-alanine</name>
        <dbReference type="ChEBI" id="CHEBI:57966"/>
    </ligand>
</feature>
<dbReference type="GO" id="GO:0015940">
    <property type="term" value="P:pantothenate biosynthetic process"/>
    <property type="evidence" value="ECO:0007669"/>
    <property type="project" value="UniProtKB-UniRule"/>
</dbReference>
<feature type="binding site" evidence="13">
    <location>
        <begin position="30"/>
        <end position="37"/>
    </location>
    <ligand>
        <name>ATP</name>
        <dbReference type="ChEBI" id="CHEBI:30616"/>
    </ligand>
</feature>
<dbReference type="HAMAP" id="MF_00158">
    <property type="entry name" value="PanC"/>
    <property type="match status" value="1"/>
</dbReference>
<feature type="binding site" evidence="13">
    <location>
        <position position="177"/>
    </location>
    <ligand>
        <name>ATP</name>
        <dbReference type="ChEBI" id="CHEBI:30616"/>
    </ligand>
</feature>
<evidence type="ECO:0000256" key="7">
    <source>
        <dbReference type="ARBA" id="ARBA00022598"/>
    </source>
</evidence>
<feature type="binding site" evidence="13">
    <location>
        <position position="61"/>
    </location>
    <ligand>
        <name>(R)-pantoate</name>
        <dbReference type="ChEBI" id="CHEBI:15980"/>
    </ligand>
</feature>